<dbReference type="KEGG" id="eus:EUTSA_v10012219mg"/>
<dbReference type="GO" id="GO:0007165">
    <property type="term" value="P:signal transduction"/>
    <property type="evidence" value="ECO:0007669"/>
    <property type="project" value="TreeGrafter"/>
</dbReference>
<evidence type="ECO:0000259" key="1">
    <source>
        <dbReference type="PROSITE" id="PS50011"/>
    </source>
</evidence>
<dbReference type="InterPro" id="IPR011009">
    <property type="entry name" value="Kinase-like_dom_sf"/>
</dbReference>
<dbReference type="STRING" id="72664.V4KL52"/>
<sequence>MDIKYEEPLYVDEISLKAVRELGQGSYGSVSLKIHPGYRFYAKKTSLIEHKENLKKELRIMLHFRNHPRIVQALSDRVHLGMFLKDCYIYMEYASEGTLHEIISAFRGKPLPENVIGRTTRMILQGLEALHSHGYVHCDLKPANILLFPSTSLGDPWNVKLADFGLSKEPYTDSKLLYGGTKPYMPPESVQDTNRVIGPAFDIWSLGCIVFEMFGGKPIMKEDGCYVWRLYQDISPVAIDFLRRCHTWYSFNRATVTELLDHAFIRQR</sequence>
<dbReference type="SUPFAM" id="SSF56112">
    <property type="entry name" value="Protein kinase-like (PK-like)"/>
    <property type="match status" value="1"/>
</dbReference>
<name>V4KL52_EUTSA</name>
<dbReference type="OrthoDB" id="10252171at2759"/>
<dbReference type="PROSITE" id="PS50011">
    <property type="entry name" value="PROTEIN_KINASE_DOM"/>
    <property type="match status" value="1"/>
</dbReference>
<dbReference type="Proteomes" id="UP000030689">
    <property type="component" value="Unassembled WGS sequence"/>
</dbReference>
<dbReference type="eggNOG" id="KOG0198">
    <property type="taxonomic scope" value="Eukaryota"/>
</dbReference>
<organism evidence="2 3">
    <name type="scientific">Eutrema salsugineum</name>
    <name type="common">Saltwater cress</name>
    <name type="synonym">Sisymbrium salsugineum</name>
    <dbReference type="NCBI Taxonomy" id="72664"/>
    <lineage>
        <taxon>Eukaryota</taxon>
        <taxon>Viridiplantae</taxon>
        <taxon>Streptophyta</taxon>
        <taxon>Embryophyta</taxon>
        <taxon>Tracheophyta</taxon>
        <taxon>Spermatophyta</taxon>
        <taxon>Magnoliopsida</taxon>
        <taxon>eudicotyledons</taxon>
        <taxon>Gunneridae</taxon>
        <taxon>Pentapetalae</taxon>
        <taxon>rosids</taxon>
        <taxon>malvids</taxon>
        <taxon>Brassicales</taxon>
        <taxon>Brassicaceae</taxon>
        <taxon>Eutremeae</taxon>
        <taxon>Eutrema</taxon>
    </lineage>
</organism>
<feature type="non-terminal residue" evidence="2">
    <location>
        <position position="268"/>
    </location>
</feature>
<dbReference type="Pfam" id="PF00069">
    <property type="entry name" value="Pkinase"/>
    <property type="match status" value="1"/>
</dbReference>
<dbReference type="AlphaFoldDB" id="V4KL52"/>
<feature type="domain" description="Protein kinase" evidence="1">
    <location>
        <begin position="16"/>
        <end position="265"/>
    </location>
</feature>
<gene>
    <name evidence="2" type="ORF">EUTSA_v10012219mg</name>
</gene>
<dbReference type="PROSITE" id="PS00108">
    <property type="entry name" value="PROTEIN_KINASE_ST"/>
    <property type="match status" value="1"/>
</dbReference>
<dbReference type="PANTHER" id="PTHR48011:SF52">
    <property type="entry name" value="PROTEIN KINASE FAMILY PROTEIN-RELATED"/>
    <property type="match status" value="1"/>
</dbReference>
<dbReference type="InterPro" id="IPR008271">
    <property type="entry name" value="Ser/Thr_kinase_AS"/>
</dbReference>
<dbReference type="GO" id="GO:0004672">
    <property type="term" value="F:protein kinase activity"/>
    <property type="evidence" value="ECO:0007669"/>
    <property type="project" value="InterPro"/>
</dbReference>
<dbReference type="GO" id="GO:0005524">
    <property type="term" value="F:ATP binding"/>
    <property type="evidence" value="ECO:0007669"/>
    <property type="project" value="InterPro"/>
</dbReference>
<reference evidence="2 3" key="1">
    <citation type="journal article" date="2013" name="Front. Plant Sci.">
        <title>The Reference Genome of the Halophytic Plant Eutrema salsugineum.</title>
        <authorList>
            <person name="Yang R."/>
            <person name="Jarvis D.E."/>
            <person name="Chen H."/>
            <person name="Beilstein M.A."/>
            <person name="Grimwood J."/>
            <person name="Jenkins J."/>
            <person name="Shu S."/>
            <person name="Prochnik S."/>
            <person name="Xin M."/>
            <person name="Ma C."/>
            <person name="Schmutz J."/>
            <person name="Wing R.A."/>
            <person name="Mitchell-Olds T."/>
            <person name="Schumaker K.S."/>
            <person name="Wang X."/>
        </authorList>
    </citation>
    <scope>NUCLEOTIDE SEQUENCE [LARGE SCALE GENOMIC DNA]</scope>
</reference>
<dbReference type="Gramene" id="ESQ30662">
    <property type="protein sequence ID" value="ESQ30662"/>
    <property type="gene ID" value="EUTSA_v10012219mg"/>
</dbReference>
<proteinExistence type="predicted"/>
<accession>V4KL52</accession>
<evidence type="ECO:0000313" key="2">
    <source>
        <dbReference type="EMBL" id="ESQ30662.1"/>
    </source>
</evidence>
<dbReference type="EMBL" id="KI517809">
    <property type="protein sequence ID" value="ESQ30662.1"/>
    <property type="molecule type" value="Genomic_DNA"/>
</dbReference>
<protein>
    <recommendedName>
        <fullName evidence="1">Protein kinase domain-containing protein</fullName>
    </recommendedName>
</protein>
<dbReference type="SMART" id="SM00220">
    <property type="entry name" value="S_TKc"/>
    <property type="match status" value="1"/>
</dbReference>
<dbReference type="PANTHER" id="PTHR48011">
    <property type="entry name" value="CCR4-NOT TRANSCRIPTIONAL COMPLEX SUBUNIT CAF120-RELATED"/>
    <property type="match status" value="1"/>
</dbReference>
<dbReference type="OMA" id="QCHTWHP"/>
<dbReference type="Gene3D" id="1.10.510.10">
    <property type="entry name" value="Transferase(Phosphotransferase) domain 1"/>
    <property type="match status" value="1"/>
</dbReference>
<evidence type="ECO:0000313" key="3">
    <source>
        <dbReference type="Proteomes" id="UP000030689"/>
    </source>
</evidence>
<dbReference type="Gene3D" id="3.30.200.20">
    <property type="entry name" value="Phosphorylase Kinase, domain 1"/>
    <property type="match status" value="1"/>
</dbReference>
<keyword evidence="3" id="KW-1185">Reference proteome</keyword>
<dbReference type="InterPro" id="IPR052751">
    <property type="entry name" value="Plant_MAPKKK"/>
</dbReference>
<dbReference type="InterPro" id="IPR000719">
    <property type="entry name" value="Prot_kinase_dom"/>
</dbReference>